<dbReference type="GO" id="GO:0045892">
    <property type="term" value="P:negative regulation of DNA-templated transcription"/>
    <property type="evidence" value="ECO:0007669"/>
    <property type="project" value="TreeGrafter"/>
</dbReference>
<keyword evidence="4 11" id="KW-0479">Metal-binding</keyword>
<dbReference type="GO" id="GO:0047134">
    <property type="term" value="F:protein-disulfide reductase [NAD(P)H] activity"/>
    <property type="evidence" value="ECO:0007669"/>
    <property type="project" value="TreeGrafter"/>
</dbReference>
<dbReference type="GO" id="GO:0005737">
    <property type="term" value="C:cytoplasm"/>
    <property type="evidence" value="ECO:0007669"/>
    <property type="project" value="UniProtKB-SubCell"/>
</dbReference>
<evidence type="ECO:0000256" key="8">
    <source>
        <dbReference type="ARBA" id="ARBA00023125"/>
    </source>
</evidence>
<keyword evidence="10 11" id="KW-0804">Transcription</keyword>
<dbReference type="Pfam" id="PF02467">
    <property type="entry name" value="Whib"/>
    <property type="match status" value="1"/>
</dbReference>
<comment type="PTM">
    <text evidence="11">Upon Fe-S cluster removal intramolecular disulfide bonds are formed.</text>
</comment>
<comment type="caution">
    <text evidence="14">The sequence shown here is derived from an EMBL/GenBank/DDBJ whole genome shotgun (WGS) entry which is preliminary data.</text>
</comment>
<dbReference type="InterPro" id="IPR003482">
    <property type="entry name" value="Whib"/>
</dbReference>
<evidence type="ECO:0000256" key="1">
    <source>
        <dbReference type="ARBA" id="ARBA00004496"/>
    </source>
</evidence>
<comment type="subcellular location">
    <subcellularLocation>
        <location evidence="1 11">Cytoplasm</location>
    </subcellularLocation>
</comment>
<keyword evidence="6 11" id="KW-0411">Iron-sulfur</keyword>
<comment type="PTM">
    <text evidence="11">The Fe-S cluster can be nitrosylated by nitric oxide (NO).</text>
</comment>
<evidence type="ECO:0000313" key="14">
    <source>
        <dbReference type="EMBL" id="RZU32946.1"/>
    </source>
</evidence>
<dbReference type="GO" id="GO:0035731">
    <property type="term" value="F:dinitrosyl-iron complex binding"/>
    <property type="evidence" value="ECO:0007669"/>
    <property type="project" value="UniProtKB-UniRule"/>
</dbReference>
<organism evidence="14 15">
    <name type="scientific">Blastococcus saxobsidens</name>
    <dbReference type="NCBI Taxonomy" id="138336"/>
    <lineage>
        <taxon>Bacteria</taxon>
        <taxon>Bacillati</taxon>
        <taxon>Actinomycetota</taxon>
        <taxon>Actinomycetes</taxon>
        <taxon>Geodermatophilales</taxon>
        <taxon>Geodermatophilaceae</taxon>
        <taxon>Blastococcus</taxon>
    </lineage>
</organism>
<dbReference type="GO" id="GO:0051539">
    <property type="term" value="F:4 iron, 4 sulfur cluster binding"/>
    <property type="evidence" value="ECO:0007669"/>
    <property type="project" value="UniProtKB-UniRule"/>
</dbReference>
<feature type="region of interest" description="Disordered" evidence="12">
    <location>
        <begin position="1"/>
        <end position="44"/>
    </location>
</feature>
<gene>
    <name evidence="11" type="primary">whiB</name>
    <name evidence="14" type="ORF">BKA19_2661</name>
</gene>
<feature type="binding site" evidence="11">
    <location>
        <position position="73"/>
    </location>
    <ligand>
        <name>[4Fe-4S] cluster</name>
        <dbReference type="ChEBI" id="CHEBI:49883"/>
    </ligand>
</feature>
<dbReference type="InterPro" id="IPR034768">
    <property type="entry name" value="4FE4S_WBL"/>
</dbReference>
<dbReference type="GO" id="GO:0046872">
    <property type="term" value="F:metal ion binding"/>
    <property type="evidence" value="ECO:0007669"/>
    <property type="project" value="UniProtKB-KW"/>
</dbReference>
<keyword evidence="11" id="KW-0963">Cytoplasm</keyword>
<dbReference type="PROSITE" id="PS51674">
    <property type="entry name" value="4FE4S_WBL"/>
    <property type="match status" value="1"/>
</dbReference>
<keyword evidence="8 11" id="KW-0238">DNA-binding</keyword>
<dbReference type="PANTHER" id="PTHR38839">
    <property type="entry name" value="TRANSCRIPTIONAL REGULATOR WHID-RELATED"/>
    <property type="match status" value="1"/>
</dbReference>
<evidence type="ECO:0000256" key="5">
    <source>
        <dbReference type="ARBA" id="ARBA00023004"/>
    </source>
</evidence>
<feature type="binding site" evidence="11">
    <location>
        <position position="76"/>
    </location>
    <ligand>
        <name>[4Fe-4S] cluster</name>
        <dbReference type="ChEBI" id="CHEBI:49883"/>
    </ligand>
</feature>
<evidence type="ECO:0000256" key="3">
    <source>
        <dbReference type="ARBA" id="ARBA00022485"/>
    </source>
</evidence>
<evidence type="ECO:0000256" key="6">
    <source>
        <dbReference type="ARBA" id="ARBA00023014"/>
    </source>
</evidence>
<dbReference type="EMBL" id="SHKV01000001">
    <property type="protein sequence ID" value="RZU32946.1"/>
    <property type="molecule type" value="Genomic_DNA"/>
</dbReference>
<dbReference type="Proteomes" id="UP000292507">
    <property type="component" value="Unassembled WGS sequence"/>
</dbReference>
<evidence type="ECO:0000256" key="7">
    <source>
        <dbReference type="ARBA" id="ARBA00023015"/>
    </source>
</evidence>
<evidence type="ECO:0000313" key="15">
    <source>
        <dbReference type="Proteomes" id="UP000292507"/>
    </source>
</evidence>
<evidence type="ECO:0000259" key="13">
    <source>
        <dbReference type="PROSITE" id="PS51674"/>
    </source>
</evidence>
<evidence type="ECO:0000256" key="9">
    <source>
        <dbReference type="ARBA" id="ARBA00023157"/>
    </source>
</evidence>
<proteinExistence type="inferred from homology"/>
<dbReference type="PANTHER" id="PTHR38839:SF2">
    <property type="entry name" value="TRANSCRIPTIONAL REGULATOR WHIB7-RELATED"/>
    <property type="match status" value="1"/>
</dbReference>
<comment type="cofactor">
    <cofactor evidence="11">
        <name>[4Fe-4S] cluster</name>
        <dbReference type="ChEBI" id="CHEBI:49883"/>
    </cofactor>
    <text evidence="11">Binds 1 [4Fe-4S] cluster per subunit. Following nitrosylation of the [4Fe-4S] cluster binds 1 [4Fe-8(NO)] cluster per subunit.</text>
</comment>
<keyword evidence="7 11" id="KW-0805">Transcription regulation</keyword>
<sequence length="122" mass="13479">MQQTIDRPTSHRRPGLPRTGGPTPTFPHPPHRGRPRPPLSPAPVRLPLPCRVEDPDLWFAENPSELELAKGFCGDCPVRQSCLAGALDRAEPWGVWGGEIFERGAVIARKRPRGRPRKVVAA</sequence>
<evidence type="ECO:0000256" key="4">
    <source>
        <dbReference type="ARBA" id="ARBA00022723"/>
    </source>
</evidence>
<reference evidence="14 15" key="1">
    <citation type="submission" date="2019-02" db="EMBL/GenBank/DDBJ databases">
        <title>Sequencing the genomes of 1000 actinobacteria strains.</title>
        <authorList>
            <person name="Klenk H.-P."/>
        </authorList>
    </citation>
    <scope>NUCLEOTIDE SEQUENCE [LARGE SCALE GENOMIC DNA]</scope>
    <source>
        <strain evidence="14 15">DSM 44509</strain>
    </source>
</reference>
<feature type="binding site" evidence="11">
    <location>
        <position position="50"/>
    </location>
    <ligand>
        <name>[4Fe-4S] cluster</name>
        <dbReference type="ChEBI" id="CHEBI:49883"/>
    </ligand>
</feature>
<keyword evidence="15" id="KW-1185">Reference proteome</keyword>
<evidence type="ECO:0000256" key="12">
    <source>
        <dbReference type="SAM" id="MobiDB-lite"/>
    </source>
</evidence>
<keyword evidence="3 11" id="KW-0004">4Fe-4S</keyword>
<comment type="function">
    <text evidence="11">Acts as a transcriptional regulator. Probably redox-responsive. The apo- but not holo-form probably binds DNA.</text>
</comment>
<comment type="similarity">
    <text evidence="2 11">Belongs to the WhiB family.</text>
</comment>
<dbReference type="GO" id="GO:0003677">
    <property type="term" value="F:DNA binding"/>
    <property type="evidence" value="ECO:0007669"/>
    <property type="project" value="UniProtKB-UniRule"/>
</dbReference>
<evidence type="ECO:0000256" key="11">
    <source>
        <dbReference type="HAMAP-Rule" id="MF_01479"/>
    </source>
</evidence>
<keyword evidence="9 11" id="KW-1015">Disulfide bond</keyword>
<feature type="domain" description="4Fe-4S Wbl-type" evidence="13">
    <location>
        <begin position="49"/>
        <end position="106"/>
    </location>
</feature>
<dbReference type="GO" id="GO:0045454">
    <property type="term" value="P:cell redox homeostasis"/>
    <property type="evidence" value="ECO:0007669"/>
    <property type="project" value="TreeGrafter"/>
</dbReference>
<dbReference type="HAMAP" id="MF_01479">
    <property type="entry name" value="WhiB"/>
    <property type="match status" value="1"/>
</dbReference>
<name>A0A4V6MFL5_9ACTN</name>
<evidence type="ECO:0000256" key="10">
    <source>
        <dbReference type="ARBA" id="ARBA00023163"/>
    </source>
</evidence>
<dbReference type="AlphaFoldDB" id="A0A4V6MFL5"/>
<keyword evidence="5 11" id="KW-0408">Iron</keyword>
<evidence type="ECO:0000256" key="2">
    <source>
        <dbReference type="ARBA" id="ARBA00006597"/>
    </source>
</evidence>
<protein>
    <recommendedName>
        <fullName evidence="11">Transcriptional regulator WhiB</fullName>
    </recommendedName>
</protein>
<feature type="binding site" evidence="11">
    <location>
        <position position="82"/>
    </location>
    <ligand>
        <name>[4Fe-4S] cluster</name>
        <dbReference type="ChEBI" id="CHEBI:49883"/>
    </ligand>
</feature>
<accession>A0A4V6MFL5</accession>